<dbReference type="RefSeq" id="WP_006785806.1">
    <property type="nucleotide sequence ID" value="NZ_CAJJOK010000006.1"/>
</dbReference>
<organism evidence="2 3">
    <name type="scientific">Turicibacter sanguinis</name>
    <dbReference type="NCBI Taxonomy" id="154288"/>
    <lineage>
        <taxon>Bacteria</taxon>
        <taxon>Bacillati</taxon>
        <taxon>Bacillota</taxon>
        <taxon>Erysipelotrichia</taxon>
        <taxon>Erysipelotrichales</taxon>
        <taxon>Turicibacteraceae</taxon>
        <taxon>Turicibacter</taxon>
    </lineage>
</organism>
<dbReference type="Proteomes" id="UP000487649">
    <property type="component" value="Unassembled WGS sequence"/>
</dbReference>
<dbReference type="SUPFAM" id="SSF51126">
    <property type="entry name" value="Pectin lyase-like"/>
    <property type="match status" value="1"/>
</dbReference>
<dbReference type="InterPro" id="IPR012334">
    <property type="entry name" value="Pectin_lyas_fold"/>
</dbReference>
<dbReference type="Gene3D" id="2.160.20.10">
    <property type="entry name" value="Single-stranded right-handed beta-helix, Pectin lyase-like"/>
    <property type="match status" value="2"/>
</dbReference>
<evidence type="ECO:0000313" key="3">
    <source>
        <dbReference type="Proteomes" id="UP000487649"/>
    </source>
</evidence>
<evidence type="ECO:0000313" key="2">
    <source>
        <dbReference type="EMBL" id="MTK21423.1"/>
    </source>
</evidence>
<dbReference type="InterPro" id="IPR007742">
    <property type="entry name" value="NosD_dom"/>
</dbReference>
<evidence type="ECO:0000259" key="1">
    <source>
        <dbReference type="Pfam" id="PF05048"/>
    </source>
</evidence>
<gene>
    <name evidence="2" type="ORF">GMA92_08315</name>
</gene>
<dbReference type="SMART" id="SM00710">
    <property type="entry name" value="PbH1"/>
    <property type="match status" value="5"/>
</dbReference>
<reference evidence="2 3" key="1">
    <citation type="journal article" date="2019" name="Nat. Med.">
        <title>A library of human gut bacterial isolates paired with longitudinal multiomics data enables mechanistic microbiome research.</title>
        <authorList>
            <person name="Poyet M."/>
            <person name="Groussin M."/>
            <person name="Gibbons S.M."/>
            <person name="Avila-Pacheco J."/>
            <person name="Jiang X."/>
            <person name="Kearney S.M."/>
            <person name="Perrotta A.R."/>
            <person name="Berdy B."/>
            <person name="Zhao S."/>
            <person name="Lieberman T.D."/>
            <person name="Swanson P.K."/>
            <person name="Smith M."/>
            <person name="Roesemann S."/>
            <person name="Alexander J.E."/>
            <person name="Rich S.A."/>
            <person name="Livny J."/>
            <person name="Vlamakis H."/>
            <person name="Clish C."/>
            <person name="Bullock K."/>
            <person name="Deik A."/>
            <person name="Scott J."/>
            <person name="Pierce K.A."/>
            <person name="Xavier R.J."/>
            <person name="Alm E.J."/>
        </authorList>
    </citation>
    <scope>NUCLEOTIDE SEQUENCE [LARGE SCALE GENOMIC DNA]</scope>
    <source>
        <strain evidence="2 3">BIOML-A198</strain>
    </source>
</reference>
<dbReference type="EMBL" id="WMQE01000016">
    <property type="protein sequence ID" value="MTK21423.1"/>
    <property type="molecule type" value="Genomic_DNA"/>
</dbReference>
<dbReference type="InterPro" id="IPR011050">
    <property type="entry name" value="Pectin_lyase_fold/virulence"/>
</dbReference>
<dbReference type="AlphaFoldDB" id="A0A9X4XED3"/>
<name>A0A9X4XED3_9FIRM</name>
<comment type="caution">
    <text evidence="2">The sequence shown here is derived from an EMBL/GenBank/DDBJ whole genome shotgun (WGS) entry which is preliminary data.</text>
</comment>
<accession>A0A9X4XED3</accession>
<dbReference type="Pfam" id="PF05048">
    <property type="entry name" value="NosD"/>
    <property type="match status" value="1"/>
</dbReference>
<sequence length="326" mass="35967">MSTLNVPHHYKTIQAAINAAHSGDTIMIKPGIYHESLQIIKKEHLYLLAHPGSVILDGENQANIGIEIDSHHIQIQGVQIINFIAGIVSIGNYNTFYQITCANHQQSGISFIGHHNQLLHCHLMDNKSSAISFSGNHNIFKANRVQNCSRGVVALGPSCHNYFIKNLLTHIETYALGIVSNGSKHHIFYKNTIDDSKYGILVQNGSSQLVKNNISHCHACGILIGHNQATICQNTLKANETGLDLYTDYSEITGNTIQSGHQTGINLNGSHNKISQNVVVHYNSIGILMNGYHNLQSHNILQGNQINLIENDLKEPLIDVPKDLED</sequence>
<protein>
    <recommendedName>
        <fullName evidence="1">Periplasmic copper-binding protein NosD beta helix domain-containing protein</fullName>
    </recommendedName>
</protein>
<dbReference type="InterPro" id="IPR006626">
    <property type="entry name" value="PbH1"/>
</dbReference>
<proteinExistence type="predicted"/>
<feature type="domain" description="Periplasmic copper-binding protein NosD beta helix" evidence="1">
    <location>
        <begin position="171"/>
        <end position="308"/>
    </location>
</feature>